<feature type="coiled-coil region" evidence="1">
    <location>
        <begin position="56"/>
        <end position="90"/>
    </location>
</feature>
<sequence>MSTDFTPLLEQAIQSLLSEGKEPTVALIKSRLASPVPMPLIISALQRWKKSGTVPKVELVKKEDDSEARIKDLEDQVKALTERLAALEQRLP</sequence>
<organism evidence="2 3">
    <name type="scientific">Grimontia celer</name>
    <dbReference type="NCBI Taxonomy" id="1796497"/>
    <lineage>
        <taxon>Bacteria</taxon>
        <taxon>Pseudomonadati</taxon>
        <taxon>Pseudomonadota</taxon>
        <taxon>Gammaproteobacteria</taxon>
        <taxon>Vibrionales</taxon>
        <taxon>Vibrionaceae</taxon>
        <taxon>Grimontia</taxon>
    </lineage>
</organism>
<protein>
    <recommendedName>
        <fullName evidence="4">KfrA N-terminal DNA-binding domain-containing protein</fullName>
    </recommendedName>
</protein>
<gene>
    <name evidence="2" type="ORF">GCE9029_04791</name>
</gene>
<evidence type="ECO:0000313" key="2">
    <source>
        <dbReference type="EMBL" id="CZF85068.1"/>
    </source>
</evidence>
<dbReference type="EMBL" id="FIZX01000008">
    <property type="protein sequence ID" value="CZF85068.1"/>
    <property type="molecule type" value="Genomic_DNA"/>
</dbReference>
<dbReference type="AlphaFoldDB" id="A0A128FE81"/>
<evidence type="ECO:0008006" key="4">
    <source>
        <dbReference type="Google" id="ProtNLM"/>
    </source>
</evidence>
<reference evidence="3" key="1">
    <citation type="submission" date="2016-02" db="EMBL/GenBank/DDBJ databases">
        <authorList>
            <person name="Rodrigo-Torres Lidia"/>
            <person name="Arahal R.David."/>
        </authorList>
    </citation>
    <scope>NUCLEOTIDE SEQUENCE [LARGE SCALE GENOMIC DNA]</scope>
    <source>
        <strain evidence="3">CECT 9029</strain>
    </source>
</reference>
<dbReference type="Proteomes" id="UP000071641">
    <property type="component" value="Unassembled WGS sequence"/>
</dbReference>
<dbReference type="OrthoDB" id="6314559at2"/>
<accession>A0A128FE81</accession>
<proteinExistence type="predicted"/>
<evidence type="ECO:0000256" key="1">
    <source>
        <dbReference type="SAM" id="Coils"/>
    </source>
</evidence>
<evidence type="ECO:0000313" key="3">
    <source>
        <dbReference type="Proteomes" id="UP000071641"/>
    </source>
</evidence>
<keyword evidence="1" id="KW-0175">Coiled coil</keyword>
<name>A0A128FE81_9GAMM</name>
<dbReference type="RefSeq" id="WP_062667575.1">
    <property type="nucleotide sequence ID" value="NZ_FIZX01000008.1"/>
</dbReference>
<keyword evidence="3" id="KW-1185">Reference proteome</keyword>